<name>A0A513ZYE0_9CAUD</name>
<protein>
    <submittedName>
        <fullName evidence="1">Uncharacterized protein</fullName>
    </submittedName>
</protein>
<keyword evidence="2" id="KW-1185">Reference proteome</keyword>
<evidence type="ECO:0000313" key="1">
    <source>
        <dbReference type="EMBL" id="QDH45716.1"/>
    </source>
</evidence>
<sequence length="117" mass="13736">MLSHPEEREITMCQPINPIEKFRNEGMLYSFEKHRLVTQSGQMPYPIALSSLQLGEKYPPIGNELNREKLFLAQQLARFARQCKTDKARDRYNNLANYQLTAAYEGGVRHERFWGQM</sequence>
<proteinExistence type="predicted"/>
<accession>A0A513ZYE0</accession>
<dbReference type="Proteomes" id="UP000317930">
    <property type="component" value="Segment"/>
</dbReference>
<reference evidence="1 2" key="1">
    <citation type="submission" date="2019-04" db="EMBL/GenBank/DDBJ databases">
        <title>Complete genome sequence of Pantoea sp. infecting bacteriophage vB_PagM_AAM37.</title>
        <authorList>
            <person name="Truncaite L."/>
            <person name="Simoliuniene M."/>
            <person name="Zajanckauskaite A."/>
            <person name="Meskys R."/>
            <person name="Simoliunas E."/>
        </authorList>
    </citation>
    <scope>NUCLEOTIDE SEQUENCE [LARGE SCALE GENOMIC DNA]</scope>
    <source>
        <strain evidence="1">AAM37</strain>
    </source>
</reference>
<organism evidence="1 2">
    <name type="scientific">Pantoea phage vB_PagM_AAM37</name>
    <dbReference type="NCBI Taxonomy" id="2588093"/>
    <lineage>
        <taxon>Viruses</taxon>
        <taxon>Duplodnaviria</taxon>
        <taxon>Heunggongvirae</taxon>
        <taxon>Uroviricota</taxon>
        <taxon>Caudoviricetes</taxon>
        <taxon>Dibbivirus</taxon>
        <taxon>Dibbivirus AAM37</taxon>
    </lineage>
</organism>
<dbReference type="EMBL" id="MK798143">
    <property type="protein sequence ID" value="QDH45716.1"/>
    <property type="molecule type" value="Genomic_DNA"/>
</dbReference>
<gene>
    <name evidence="1" type="ORF">AAM37_gp45</name>
</gene>
<evidence type="ECO:0000313" key="2">
    <source>
        <dbReference type="Proteomes" id="UP000317930"/>
    </source>
</evidence>